<dbReference type="AlphaFoldDB" id="X0WRK8"/>
<gene>
    <name evidence="2" type="ORF">S01H1_48218</name>
</gene>
<accession>X0WRK8</accession>
<dbReference type="GO" id="GO:0016787">
    <property type="term" value="F:hydrolase activity"/>
    <property type="evidence" value="ECO:0007669"/>
    <property type="project" value="InterPro"/>
</dbReference>
<feature type="domain" description="Calcineurin-like phosphoesterase" evidence="1">
    <location>
        <begin position="42"/>
        <end position="128"/>
    </location>
</feature>
<dbReference type="PANTHER" id="PTHR39323:SF1">
    <property type="entry name" value="BLR1149 PROTEIN"/>
    <property type="match status" value="1"/>
</dbReference>
<name>X0WRK8_9ZZZZ</name>
<proteinExistence type="predicted"/>
<dbReference type="InterPro" id="IPR004843">
    <property type="entry name" value="Calcineurin-like_PHP"/>
</dbReference>
<dbReference type="PANTHER" id="PTHR39323">
    <property type="entry name" value="BLR1149 PROTEIN"/>
    <property type="match status" value="1"/>
</dbReference>
<comment type="caution">
    <text evidence="2">The sequence shown here is derived from an EMBL/GenBank/DDBJ whole genome shotgun (WGS) entry which is preliminary data.</text>
</comment>
<dbReference type="Pfam" id="PF00149">
    <property type="entry name" value="Metallophos"/>
    <property type="match status" value="1"/>
</dbReference>
<evidence type="ECO:0000313" key="2">
    <source>
        <dbReference type="EMBL" id="GAG27168.1"/>
    </source>
</evidence>
<sequence>MLELKPERLDFDDFQEQLISVCGKIFRADMTGALYWPAEDALIIADLHLEKGSSLARRGQLIPPYDTRETLRRLAEALDRYDAATVICLGDSLHEEEACERIGAEELQMLKIMQENREWIWVTGNHDPSIGER</sequence>
<reference evidence="2" key="1">
    <citation type="journal article" date="2014" name="Front. Microbiol.">
        <title>High frequency of phylogenetically diverse reductive dehalogenase-homologous genes in deep subseafloor sedimentary metagenomes.</title>
        <authorList>
            <person name="Kawai M."/>
            <person name="Futagami T."/>
            <person name="Toyoda A."/>
            <person name="Takaki Y."/>
            <person name="Nishi S."/>
            <person name="Hori S."/>
            <person name="Arai W."/>
            <person name="Tsubouchi T."/>
            <person name="Morono Y."/>
            <person name="Uchiyama I."/>
            <person name="Ito T."/>
            <person name="Fujiyama A."/>
            <person name="Inagaki F."/>
            <person name="Takami H."/>
        </authorList>
    </citation>
    <scope>NUCLEOTIDE SEQUENCE</scope>
    <source>
        <strain evidence="2">Expedition CK06-06</strain>
    </source>
</reference>
<feature type="non-terminal residue" evidence="2">
    <location>
        <position position="133"/>
    </location>
</feature>
<protein>
    <recommendedName>
        <fullName evidence="1">Calcineurin-like phosphoesterase domain-containing protein</fullName>
    </recommendedName>
</protein>
<dbReference type="SUPFAM" id="SSF56300">
    <property type="entry name" value="Metallo-dependent phosphatases"/>
    <property type="match status" value="1"/>
</dbReference>
<dbReference type="Gene3D" id="3.60.21.10">
    <property type="match status" value="1"/>
</dbReference>
<dbReference type="EMBL" id="BARS01030959">
    <property type="protein sequence ID" value="GAG27168.1"/>
    <property type="molecule type" value="Genomic_DNA"/>
</dbReference>
<dbReference type="InterPro" id="IPR029052">
    <property type="entry name" value="Metallo-depent_PP-like"/>
</dbReference>
<evidence type="ECO:0000259" key="1">
    <source>
        <dbReference type="Pfam" id="PF00149"/>
    </source>
</evidence>
<organism evidence="2">
    <name type="scientific">marine sediment metagenome</name>
    <dbReference type="NCBI Taxonomy" id="412755"/>
    <lineage>
        <taxon>unclassified sequences</taxon>
        <taxon>metagenomes</taxon>
        <taxon>ecological metagenomes</taxon>
    </lineage>
</organism>